<keyword evidence="20" id="KW-1185">Reference proteome</keyword>
<keyword evidence="13" id="KW-0961">Cell wall biogenesis/degradation</keyword>
<proteinExistence type="predicted"/>
<evidence type="ECO:0000259" key="18">
    <source>
        <dbReference type="Pfam" id="PF00912"/>
    </source>
</evidence>
<keyword evidence="10 16" id="KW-1133">Transmembrane helix</keyword>
<dbReference type="PANTHER" id="PTHR32282:SF32">
    <property type="entry name" value="PENICILLIN-BINDING PROTEIN 2A"/>
    <property type="match status" value="1"/>
</dbReference>
<feature type="transmembrane region" description="Helical" evidence="16">
    <location>
        <begin position="54"/>
        <end position="81"/>
    </location>
</feature>
<organism evidence="19 20">
    <name type="scientific">Abyssicoccus albus</name>
    <dbReference type="NCBI Taxonomy" id="1817405"/>
    <lineage>
        <taxon>Bacteria</taxon>
        <taxon>Bacillati</taxon>
        <taxon>Bacillota</taxon>
        <taxon>Bacilli</taxon>
        <taxon>Bacillales</taxon>
        <taxon>Abyssicoccaceae</taxon>
    </lineage>
</organism>
<evidence type="ECO:0000259" key="17">
    <source>
        <dbReference type="Pfam" id="PF00905"/>
    </source>
</evidence>
<evidence type="ECO:0000256" key="11">
    <source>
        <dbReference type="ARBA" id="ARBA00023136"/>
    </source>
</evidence>
<evidence type="ECO:0000256" key="4">
    <source>
        <dbReference type="ARBA" id="ARBA00022676"/>
    </source>
</evidence>
<dbReference type="GO" id="GO:0006508">
    <property type="term" value="P:proteolysis"/>
    <property type="evidence" value="ECO:0007669"/>
    <property type="project" value="UniProtKB-KW"/>
</dbReference>
<keyword evidence="11 16" id="KW-0472">Membrane</keyword>
<dbReference type="Gene3D" id="3.40.710.10">
    <property type="entry name" value="DD-peptidase/beta-lactamase superfamily"/>
    <property type="match status" value="1"/>
</dbReference>
<evidence type="ECO:0000256" key="12">
    <source>
        <dbReference type="ARBA" id="ARBA00023268"/>
    </source>
</evidence>
<keyword evidence="4" id="KW-0328">Glycosyltransferase</keyword>
<keyword evidence="9" id="KW-0573">Peptidoglycan synthesis</keyword>
<sequence length="805" mass="91224">MPKHQRKANYIEKSKNIAKDKTEHTKKFINNTTNDFKKTKWTPKLLFITLYETLWNIILFLLIISSLLVIFVTGIGIGYFASLVQDENVMEKEQLKTNLTEMTSSTSVSFMTGENLGTLKSDVIRNPVKYNEISPNIVKALITTEDENFYDHNGIVPKAFLRALGQQAVGSEATTGGSTITQQLIKNQILTNETTFSRKAKELLIAQRVEKIMSKEEILEAYLNAVSFGRNSNGQNVAGVEATAKGLFNKSAKEVNIAEAAFIAGLPKNPYAYTPFTNTGEVKDPKYLKYGKQRQEFVLSRMLSEGVITKEEHDKAVQYKIFDHLTNEVTIPNSKYPYLTQEIERRAIQILKEKFAREDNIPIEDLRSVAGINDKYTIKANDALRNNGYQIKTTIHKEIYDEMQQFTKNDNYYLENKDGDMHQISMIMKENNSGKILSFIGGRNFEHSQNNFATQTSRPVGSTMKPHVVYAPAIESGLIVPETYLFDRKFKYESIDWSPANYDADKEFGFLTTKTALENSYNLSALRLYQSIKSNNPWQYLEKTGVPVDKAAKTAHSLPLGPNNMTLEDNVNAFSVYGNKGQHNDGYMIESITSPNGDIVYQHKSDPKKVYSESTSYLMTDMMKEVLINGSAYKLNGKISKSIQWAGKTGTSQNTKDIWFVAYNPKITLGVWSGYPNQEEMPFGADNQLNMWRDVVNKLTETHPKVIGINEKFNKPSTIKSKEICPFSMAEKKDCLPNEKSVKANISEHTKLSKKSNDDDASILSRFGIKVYEGDEDRIKQFKKEVNPKNVDKQVGQFETKESSN</sequence>
<name>A0A3N5BRL7_9BACL</name>
<keyword evidence="7" id="KW-0378">Hydrolase</keyword>
<dbReference type="InterPro" id="IPR012338">
    <property type="entry name" value="Beta-lactam/transpept-like"/>
</dbReference>
<dbReference type="GO" id="GO:0030288">
    <property type="term" value="C:outer membrane-bounded periplasmic space"/>
    <property type="evidence" value="ECO:0007669"/>
    <property type="project" value="TreeGrafter"/>
</dbReference>
<dbReference type="Pfam" id="PF00912">
    <property type="entry name" value="Transgly"/>
    <property type="match status" value="1"/>
</dbReference>
<dbReference type="OrthoDB" id="9766909at2"/>
<keyword evidence="5" id="KW-0808">Transferase</keyword>
<evidence type="ECO:0000256" key="7">
    <source>
        <dbReference type="ARBA" id="ARBA00022801"/>
    </source>
</evidence>
<dbReference type="SUPFAM" id="SSF53955">
    <property type="entry name" value="Lysozyme-like"/>
    <property type="match status" value="1"/>
</dbReference>
<comment type="catalytic activity">
    <reaction evidence="14">
        <text>Preferential cleavage: (Ac)2-L-Lys-D-Ala-|-D-Ala. Also transpeptidation of peptidyl-alanyl moieties that are N-acyl substituents of D-alanine.</text>
        <dbReference type="EC" id="3.4.16.4"/>
    </reaction>
</comment>
<dbReference type="InterPro" id="IPR036950">
    <property type="entry name" value="PBP_transglycosylase"/>
</dbReference>
<evidence type="ECO:0000256" key="16">
    <source>
        <dbReference type="SAM" id="Phobius"/>
    </source>
</evidence>
<evidence type="ECO:0000256" key="5">
    <source>
        <dbReference type="ARBA" id="ARBA00022679"/>
    </source>
</evidence>
<dbReference type="Gene3D" id="1.10.3810.10">
    <property type="entry name" value="Biosynthetic peptidoglycan transglycosylase-like"/>
    <property type="match status" value="1"/>
</dbReference>
<keyword evidence="1" id="KW-1003">Cell membrane</keyword>
<dbReference type="AlphaFoldDB" id="A0A3N5BRL7"/>
<dbReference type="EMBL" id="RKRK01000002">
    <property type="protein sequence ID" value="RPF57690.1"/>
    <property type="molecule type" value="Genomic_DNA"/>
</dbReference>
<evidence type="ECO:0000256" key="6">
    <source>
        <dbReference type="ARBA" id="ARBA00022692"/>
    </source>
</evidence>
<keyword evidence="8" id="KW-0133">Cell shape</keyword>
<dbReference type="GO" id="GO:0008360">
    <property type="term" value="P:regulation of cell shape"/>
    <property type="evidence" value="ECO:0007669"/>
    <property type="project" value="UniProtKB-KW"/>
</dbReference>
<evidence type="ECO:0000313" key="20">
    <source>
        <dbReference type="Proteomes" id="UP000277108"/>
    </source>
</evidence>
<evidence type="ECO:0000256" key="1">
    <source>
        <dbReference type="ARBA" id="ARBA00022475"/>
    </source>
</evidence>
<comment type="catalytic activity">
    <reaction evidence="15">
        <text>[GlcNAc-(1-&gt;4)-Mur2Ac(oyl-L-Ala-gamma-D-Glu-L-Lys-D-Ala-D-Ala)](n)-di-trans,octa-cis-undecaprenyl diphosphate + beta-D-GlcNAc-(1-&gt;4)-Mur2Ac(oyl-L-Ala-gamma-D-Glu-L-Lys-D-Ala-D-Ala)-di-trans,octa-cis-undecaprenyl diphosphate = [GlcNAc-(1-&gt;4)-Mur2Ac(oyl-L-Ala-gamma-D-Glu-L-Lys-D-Ala-D-Ala)](n+1)-di-trans,octa-cis-undecaprenyl diphosphate + di-trans,octa-cis-undecaprenyl diphosphate + H(+)</text>
        <dbReference type="Rhea" id="RHEA:23708"/>
        <dbReference type="Rhea" id="RHEA-COMP:9602"/>
        <dbReference type="Rhea" id="RHEA-COMP:9603"/>
        <dbReference type="ChEBI" id="CHEBI:15378"/>
        <dbReference type="ChEBI" id="CHEBI:58405"/>
        <dbReference type="ChEBI" id="CHEBI:60033"/>
        <dbReference type="ChEBI" id="CHEBI:78435"/>
        <dbReference type="EC" id="2.4.99.28"/>
    </reaction>
</comment>
<feature type="domain" description="Penicillin-binding protein transpeptidase" evidence="17">
    <location>
        <begin position="427"/>
        <end position="666"/>
    </location>
</feature>
<evidence type="ECO:0000256" key="2">
    <source>
        <dbReference type="ARBA" id="ARBA00022645"/>
    </source>
</evidence>
<evidence type="ECO:0000256" key="15">
    <source>
        <dbReference type="ARBA" id="ARBA00049902"/>
    </source>
</evidence>
<evidence type="ECO:0000256" key="3">
    <source>
        <dbReference type="ARBA" id="ARBA00022670"/>
    </source>
</evidence>
<dbReference type="InterPro" id="IPR001264">
    <property type="entry name" value="Glyco_trans_51"/>
</dbReference>
<dbReference type="GO" id="GO:0009002">
    <property type="term" value="F:serine-type D-Ala-D-Ala carboxypeptidase activity"/>
    <property type="evidence" value="ECO:0007669"/>
    <property type="project" value="UniProtKB-EC"/>
</dbReference>
<dbReference type="GO" id="GO:0009252">
    <property type="term" value="P:peptidoglycan biosynthetic process"/>
    <property type="evidence" value="ECO:0007669"/>
    <property type="project" value="UniProtKB-KW"/>
</dbReference>
<accession>A0A3N5BRL7</accession>
<evidence type="ECO:0000256" key="10">
    <source>
        <dbReference type="ARBA" id="ARBA00022989"/>
    </source>
</evidence>
<keyword evidence="3" id="KW-0645">Protease</keyword>
<dbReference type="Pfam" id="PF00905">
    <property type="entry name" value="Transpeptidase"/>
    <property type="match status" value="1"/>
</dbReference>
<keyword evidence="6 16" id="KW-0812">Transmembrane</keyword>
<evidence type="ECO:0000256" key="8">
    <source>
        <dbReference type="ARBA" id="ARBA00022960"/>
    </source>
</evidence>
<dbReference type="GO" id="GO:0071555">
    <property type="term" value="P:cell wall organization"/>
    <property type="evidence" value="ECO:0007669"/>
    <property type="project" value="UniProtKB-KW"/>
</dbReference>
<dbReference type="InterPro" id="IPR001460">
    <property type="entry name" value="PCN-bd_Tpept"/>
</dbReference>
<evidence type="ECO:0000256" key="14">
    <source>
        <dbReference type="ARBA" id="ARBA00034000"/>
    </source>
</evidence>
<dbReference type="GO" id="GO:0008658">
    <property type="term" value="F:penicillin binding"/>
    <property type="evidence" value="ECO:0007669"/>
    <property type="project" value="InterPro"/>
</dbReference>
<evidence type="ECO:0000256" key="9">
    <source>
        <dbReference type="ARBA" id="ARBA00022984"/>
    </source>
</evidence>
<evidence type="ECO:0000256" key="13">
    <source>
        <dbReference type="ARBA" id="ARBA00023316"/>
    </source>
</evidence>
<dbReference type="InterPro" id="IPR023346">
    <property type="entry name" value="Lysozyme-like_dom_sf"/>
</dbReference>
<comment type="caution">
    <text evidence="19">The sequence shown here is derived from an EMBL/GenBank/DDBJ whole genome shotgun (WGS) entry which is preliminary data.</text>
</comment>
<feature type="domain" description="Glycosyl transferase family 51" evidence="18">
    <location>
        <begin position="114"/>
        <end position="302"/>
    </location>
</feature>
<dbReference type="PANTHER" id="PTHR32282">
    <property type="entry name" value="BINDING PROTEIN TRANSPEPTIDASE, PUTATIVE-RELATED"/>
    <property type="match status" value="1"/>
</dbReference>
<gene>
    <name evidence="19" type="ORF">EDD62_0320</name>
</gene>
<dbReference type="RefSeq" id="WP_123807277.1">
    <property type="nucleotide sequence ID" value="NZ_RKRK01000002.1"/>
</dbReference>
<reference evidence="19 20" key="1">
    <citation type="submission" date="2018-11" db="EMBL/GenBank/DDBJ databases">
        <title>Genomic Encyclopedia of Type Strains, Phase IV (KMG-IV): sequencing the most valuable type-strain genomes for metagenomic binning, comparative biology and taxonomic classification.</title>
        <authorList>
            <person name="Goeker M."/>
        </authorList>
    </citation>
    <scope>NUCLEOTIDE SEQUENCE [LARGE SCALE GENOMIC DNA]</scope>
    <source>
        <strain evidence="19 20">DSM 29158</strain>
    </source>
</reference>
<dbReference type="InterPro" id="IPR050396">
    <property type="entry name" value="Glycosyltr_51/Transpeptidase"/>
</dbReference>
<keyword evidence="2" id="KW-0121">Carboxypeptidase</keyword>
<evidence type="ECO:0000313" key="19">
    <source>
        <dbReference type="EMBL" id="RPF57690.1"/>
    </source>
</evidence>
<keyword evidence="12" id="KW-0511">Multifunctional enzyme</keyword>
<dbReference type="GO" id="GO:0008955">
    <property type="term" value="F:peptidoglycan glycosyltransferase activity"/>
    <property type="evidence" value="ECO:0007669"/>
    <property type="project" value="UniProtKB-EC"/>
</dbReference>
<dbReference type="SUPFAM" id="SSF56601">
    <property type="entry name" value="beta-lactamase/transpeptidase-like"/>
    <property type="match status" value="1"/>
</dbReference>
<protein>
    <submittedName>
        <fullName evidence="19">Penicillin-binding protein</fullName>
    </submittedName>
</protein>
<dbReference type="Proteomes" id="UP000277108">
    <property type="component" value="Unassembled WGS sequence"/>
</dbReference>